<keyword evidence="5" id="KW-0418">Kinase</keyword>
<gene>
    <name evidence="8" type="ORF">LHA26_06520</name>
</gene>
<dbReference type="Gene3D" id="1.10.287.130">
    <property type="match status" value="1"/>
</dbReference>
<dbReference type="InterPro" id="IPR050351">
    <property type="entry name" value="BphY/WalK/GraS-like"/>
</dbReference>
<protein>
    <recommendedName>
        <fullName evidence="2">histidine kinase</fullName>
        <ecNumber evidence="2">2.7.13.3</ecNumber>
    </recommendedName>
</protein>
<dbReference type="InterPro" id="IPR005467">
    <property type="entry name" value="His_kinase_dom"/>
</dbReference>
<evidence type="ECO:0000313" key="9">
    <source>
        <dbReference type="Proteomes" id="UP001056937"/>
    </source>
</evidence>
<dbReference type="SUPFAM" id="SSF47384">
    <property type="entry name" value="Homodimeric domain of signal transducing histidine kinase"/>
    <property type="match status" value="1"/>
</dbReference>
<feature type="domain" description="Histidine kinase" evidence="7">
    <location>
        <begin position="183"/>
        <end position="400"/>
    </location>
</feature>
<evidence type="ECO:0000256" key="1">
    <source>
        <dbReference type="ARBA" id="ARBA00000085"/>
    </source>
</evidence>
<dbReference type="InterPro" id="IPR003661">
    <property type="entry name" value="HisK_dim/P_dom"/>
</dbReference>
<dbReference type="PRINTS" id="PR00344">
    <property type="entry name" value="BCTRLSENSOR"/>
</dbReference>
<keyword evidence="6" id="KW-0902">Two-component regulatory system</keyword>
<dbReference type="PANTHER" id="PTHR45453">
    <property type="entry name" value="PHOSPHATE REGULON SENSOR PROTEIN PHOR"/>
    <property type="match status" value="1"/>
</dbReference>
<dbReference type="InterPro" id="IPR036097">
    <property type="entry name" value="HisK_dim/P_sf"/>
</dbReference>
<dbReference type="PROSITE" id="PS50109">
    <property type="entry name" value="HIS_KIN"/>
    <property type="match status" value="1"/>
</dbReference>
<dbReference type="Pfam" id="PF00512">
    <property type="entry name" value="HisKA"/>
    <property type="match status" value="1"/>
</dbReference>
<reference evidence="8" key="1">
    <citation type="journal article" date="2022" name="Toxins">
        <title>Genomic Analysis of Sphingopyxis sp. USTB-05 for Biodegrading Cyanobacterial Hepatotoxins.</title>
        <authorList>
            <person name="Liu C."/>
            <person name="Xu Q."/>
            <person name="Zhao Z."/>
            <person name="Zhang H."/>
            <person name="Liu X."/>
            <person name="Yin C."/>
            <person name="Liu Y."/>
            <person name="Yan H."/>
        </authorList>
    </citation>
    <scope>NUCLEOTIDE SEQUENCE</scope>
    <source>
        <strain evidence="8">NBD5</strain>
    </source>
</reference>
<keyword evidence="3" id="KW-0597">Phosphoprotein</keyword>
<dbReference type="EC" id="2.7.13.3" evidence="2"/>
<dbReference type="Pfam" id="PF02518">
    <property type="entry name" value="HATPase_c"/>
    <property type="match status" value="1"/>
</dbReference>
<dbReference type="InterPro" id="IPR004358">
    <property type="entry name" value="Sig_transdc_His_kin-like_C"/>
</dbReference>
<evidence type="ECO:0000256" key="3">
    <source>
        <dbReference type="ARBA" id="ARBA00022553"/>
    </source>
</evidence>
<keyword evidence="9" id="KW-1185">Reference proteome</keyword>
<evidence type="ECO:0000256" key="6">
    <source>
        <dbReference type="ARBA" id="ARBA00023012"/>
    </source>
</evidence>
<evidence type="ECO:0000256" key="5">
    <source>
        <dbReference type="ARBA" id="ARBA00022777"/>
    </source>
</evidence>
<dbReference type="RefSeq" id="WP_252167916.1">
    <property type="nucleotide sequence ID" value="NZ_CP084930.1"/>
</dbReference>
<sequence length="417" mass="44625">MAAKRLGLKMRARIALALPLLGAGVLLALAVGASPLAIAAGLALGIGAAVLLWPEPAPERPPEPAPSADQPRVEELMAAFGDPLLLVEGRMVIHANTAAREALGPHVEGEDVRLAIRHPAAAELLVRRAEDKPGQVDLVGLGDRDRPWTLSTQPLGRGLRLVRLVDRSEGRAAERMRVDFVANASHELRTPLASLIGFIETLEDANGPEDAPVRARFLKIMAGEARRMQRLVEDLMSLSRIEADRHRAPAEAVALVPLAREVADAFGVDVNHRRRIRIEAGTVPAVAGDRAQLSQLLHNLIGNALKYGDAAKPVRVVVTRLETMVRLSVADEGEGIAPQHLPRLTERFYRVDASRSRAIGGTGLGLAIVKHIVERHRGRLDIASVPGRGTEVTVLLPIAQNAGETPGLETPPGALAR</sequence>
<proteinExistence type="predicted"/>
<dbReference type="SMART" id="SM00388">
    <property type="entry name" value="HisKA"/>
    <property type="match status" value="1"/>
</dbReference>
<evidence type="ECO:0000259" key="7">
    <source>
        <dbReference type="PROSITE" id="PS50109"/>
    </source>
</evidence>
<dbReference type="PANTHER" id="PTHR45453:SF1">
    <property type="entry name" value="PHOSPHATE REGULON SENSOR PROTEIN PHOR"/>
    <property type="match status" value="1"/>
</dbReference>
<accession>A0ABY4XAX8</accession>
<dbReference type="CDD" id="cd00082">
    <property type="entry name" value="HisKA"/>
    <property type="match status" value="1"/>
</dbReference>
<dbReference type="SUPFAM" id="SSF55874">
    <property type="entry name" value="ATPase domain of HSP90 chaperone/DNA topoisomerase II/histidine kinase"/>
    <property type="match status" value="1"/>
</dbReference>
<dbReference type="SMART" id="SM00387">
    <property type="entry name" value="HATPase_c"/>
    <property type="match status" value="1"/>
</dbReference>
<dbReference type="InterPro" id="IPR003594">
    <property type="entry name" value="HATPase_dom"/>
</dbReference>
<name>A0ABY4XAX8_9SPHN</name>
<dbReference type="InterPro" id="IPR036890">
    <property type="entry name" value="HATPase_C_sf"/>
</dbReference>
<comment type="catalytic activity">
    <reaction evidence="1">
        <text>ATP + protein L-histidine = ADP + protein N-phospho-L-histidine.</text>
        <dbReference type="EC" id="2.7.13.3"/>
    </reaction>
</comment>
<keyword evidence="4" id="KW-0808">Transferase</keyword>
<dbReference type="Proteomes" id="UP001056937">
    <property type="component" value="Chromosome 1"/>
</dbReference>
<evidence type="ECO:0000256" key="4">
    <source>
        <dbReference type="ARBA" id="ARBA00022679"/>
    </source>
</evidence>
<organism evidence="8 9">
    <name type="scientific">Sphingomonas morindae</name>
    <dbReference type="NCBI Taxonomy" id="1541170"/>
    <lineage>
        <taxon>Bacteria</taxon>
        <taxon>Pseudomonadati</taxon>
        <taxon>Pseudomonadota</taxon>
        <taxon>Alphaproteobacteria</taxon>
        <taxon>Sphingomonadales</taxon>
        <taxon>Sphingomonadaceae</taxon>
        <taxon>Sphingomonas</taxon>
    </lineage>
</organism>
<evidence type="ECO:0000313" key="8">
    <source>
        <dbReference type="EMBL" id="USI74110.1"/>
    </source>
</evidence>
<dbReference type="EMBL" id="CP084930">
    <property type="protein sequence ID" value="USI74110.1"/>
    <property type="molecule type" value="Genomic_DNA"/>
</dbReference>
<evidence type="ECO:0000256" key="2">
    <source>
        <dbReference type="ARBA" id="ARBA00012438"/>
    </source>
</evidence>
<dbReference type="Gene3D" id="3.30.565.10">
    <property type="entry name" value="Histidine kinase-like ATPase, C-terminal domain"/>
    <property type="match status" value="1"/>
</dbReference>